<reference evidence="2" key="1">
    <citation type="journal article" date="2014" name="Int. J. Syst. Evol. Microbiol.">
        <title>Complete genome sequence of Corynebacterium casei LMG S-19264T (=DSM 44701T), isolated from a smear-ripened cheese.</title>
        <authorList>
            <consortium name="US DOE Joint Genome Institute (JGI-PGF)"/>
            <person name="Walter F."/>
            <person name="Albersmeier A."/>
            <person name="Kalinowski J."/>
            <person name="Ruckert C."/>
        </authorList>
    </citation>
    <scope>NUCLEOTIDE SEQUENCE</scope>
    <source>
        <strain evidence="2">VKM B-1513</strain>
    </source>
</reference>
<keyword evidence="3" id="KW-1185">Reference proteome</keyword>
<dbReference type="AlphaFoldDB" id="A0A9W6MN09"/>
<dbReference type="InterPro" id="IPR002145">
    <property type="entry name" value="CopG"/>
</dbReference>
<reference evidence="2" key="2">
    <citation type="submission" date="2023-01" db="EMBL/GenBank/DDBJ databases">
        <authorList>
            <person name="Sun Q."/>
            <person name="Evtushenko L."/>
        </authorList>
    </citation>
    <scope>NUCLEOTIDE SEQUENCE</scope>
    <source>
        <strain evidence="2">VKM B-1513</strain>
    </source>
</reference>
<dbReference type="Pfam" id="PF01402">
    <property type="entry name" value="RHH_1"/>
    <property type="match status" value="1"/>
</dbReference>
<dbReference type="Gene3D" id="1.10.1220.10">
    <property type="entry name" value="Met repressor-like"/>
    <property type="match status" value="1"/>
</dbReference>
<accession>A0A9W6MN09</accession>
<dbReference type="PANTHER" id="PTHR40688">
    <property type="match status" value="1"/>
</dbReference>
<dbReference type="RefSeq" id="WP_271185771.1">
    <property type="nucleotide sequence ID" value="NZ_BSFE01000002.1"/>
</dbReference>
<dbReference type="CDD" id="cd22233">
    <property type="entry name" value="RHH_CopAso-like"/>
    <property type="match status" value="1"/>
</dbReference>
<protein>
    <recommendedName>
        <fullName evidence="1">Ribbon-helix-helix protein CopG domain-containing protein</fullName>
    </recommendedName>
</protein>
<dbReference type="InterPro" id="IPR052991">
    <property type="entry name" value="Non-func_TypeII_TA_Antitoxin"/>
</dbReference>
<dbReference type="PANTHER" id="PTHR40688:SF2">
    <property type="entry name" value="RIBBON-HELIX-HELIX PROTEIN COPG DOMAIN-CONTAINING PROTEIN"/>
    <property type="match status" value="1"/>
</dbReference>
<evidence type="ECO:0000313" key="3">
    <source>
        <dbReference type="Proteomes" id="UP001143486"/>
    </source>
</evidence>
<dbReference type="GO" id="GO:0006355">
    <property type="term" value="P:regulation of DNA-templated transcription"/>
    <property type="evidence" value="ECO:0007669"/>
    <property type="project" value="InterPro"/>
</dbReference>
<organism evidence="2 3">
    <name type="scientific">Maricaulis virginensis</name>
    <dbReference type="NCBI Taxonomy" id="144022"/>
    <lineage>
        <taxon>Bacteria</taxon>
        <taxon>Pseudomonadati</taxon>
        <taxon>Pseudomonadota</taxon>
        <taxon>Alphaproteobacteria</taxon>
        <taxon>Maricaulales</taxon>
        <taxon>Maricaulaceae</taxon>
        <taxon>Maricaulis</taxon>
    </lineage>
</organism>
<dbReference type="InterPro" id="IPR010985">
    <property type="entry name" value="Ribbon_hlx_hlx"/>
</dbReference>
<name>A0A9W6MN09_9PROT</name>
<evidence type="ECO:0000259" key="1">
    <source>
        <dbReference type="Pfam" id="PF01402"/>
    </source>
</evidence>
<gene>
    <name evidence="2" type="ORF">GCM10017621_08970</name>
</gene>
<dbReference type="InterPro" id="IPR013321">
    <property type="entry name" value="Arc_rbn_hlx_hlx"/>
</dbReference>
<proteinExistence type="predicted"/>
<dbReference type="SUPFAM" id="SSF47598">
    <property type="entry name" value="Ribbon-helix-helix"/>
    <property type="match status" value="1"/>
</dbReference>
<dbReference type="Proteomes" id="UP001143486">
    <property type="component" value="Unassembled WGS sequence"/>
</dbReference>
<comment type="caution">
    <text evidence="2">The sequence shown here is derived from an EMBL/GenBank/DDBJ whole genome shotgun (WGS) entry which is preliminary data.</text>
</comment>
<feature type="domain" description="Ribbon-helix-helix protein CopG" evidence="1">
    <location>
        <begin position="2"/>
        <end position="41"/>
    </location>
</feature>
<dbReference type="EMBL" id="BSFE01000002">
    <property type="protein sequence ID" value="GLK51389.1"/>
    <property type="molecule type" value="Genomic_DNA"/>
</dbReference>
<sequence>MKNISIRIDDAAIDKLDTLAKAQDRSRNWVVKDALQQYFDQQDWMVEAIRDGIRDADAGKTVPHDQVVDEIDALIEAARKA</sequence>
<evidence type="ECO:0000313" key="2">
    <source>
        <dbReference type="EMBL" id="GLK51389.1"/>
    </source>
</evidence>